<name>A0ABT9Z7V1_9BACI</name>
<dbReference type="RefSeq" id="WP_174881440.1">
    <property type="nucleotide sequence ID" value="NZ_CADEPK010000355.1"/>
</dbReference>
<comment type="caution">
    <text evidence="2">The sequence shown here is derived from an EMBL/GenBank/DDBJ whole genome shotgun (WGS) entry which is preliminary data.</text>
</comment>
<feature type="domain" description="Sin" evidence="1">
    <location>
        <begin position="2"/>
        <end position="40"/>
    </location>
</feature>
<accession>A0ABT9Z7V1</accession>
<evidence type="ECO:0000313" key="3">
    <source>
        <dbReference type="Proteomes" id="UP001232245"/>
    </source>
</evidence>
<gene>
    <name evidence="2" type="ORF">J2S02_004234</name>
</gene>
<evidence type="ECO:0000259" key="1">
    <source>
        <dbReference type="PROSITE" id="PS51500"/>
    </source>
</evidence>
<dbReference type="InterPro" id="IPR036281">
    <property type="entry name" value="SinR/SinI_dimer_dom_sf"/>
</dbReference>
<dbReference type="InterPro" id="IPR010981">
    <property type="entry name" value="SinR/SinI_dimer_dom"/>
</dbReference>
<protein>
    <recommendedName>
        <fullName evidence="1">Sin domain-containing protein</fullName>
    </recommendedName>
</protein>
<dbReference type="Proteomes" id="UP001232245">
    <property type="component" value="Unassembled WGS sequence"/>
</dbReference>
<sequence length="43" mass="5042">MNQKSDEIILLDKEWEDLILSALEIGITIDEIKNFFKQFSSPE</sequence>
<organism evidence="2 3">
    <name type="scientific">Metabacillus niabensis</name>
    <dbReference type="NCBI Taxonomy" id="324854"/>
    <lineage>
        <taxon>Bacteria</taxon>
        <taxon>Bacillati</taxon>
        <taxon>Bacillota</taxon>
        <taxon>Bacilli</taxon>
        <taxon>Bacillales</taxon>
        <taxon>Bacillaceae</taxon>
        <taxon>Metabacillus</taxon>
    </lineage>
</organism>
<reference evidence="2 3" key="1">
    <citation type="submission" date="2023-07" db="EMBL/GenBank/DDBJ databases">
        <title>Genomic Encyclopedia of Type Strains, Phase IV (KMG-IV): sequencing the most valuable type-strain genomes for metagenomic binning, comparative biology and taxonomic classification.</title>
        <authorList>
            <person name="Goeker M."/>
        </authorList>
    </citation>
    <scope>NUCLEOTIDE SEQUENCE [LARGE SCALE GENOMIC DNA]</scope>
    <source>
        <strain evidence="2 3">DSM 17723</strain>
    </source>
</reference>
<keyword evidence="3" id="KW-1185">Reference proteome</keyword>
<dbReference type="PROSITE" id="PS51500">
    <property type="entry name" value="SIN"/>
    <property type="match status" value="1"/>
</dbReference>
<dbReference type="Pfam" id="PF08671">
    <property type="entry name" value="SinI"/>
    <property type="match status" value="1"/>
</dbReference>
<evidence type="ECO:0000313" key="2">
    <source>
        <dbReference type="EMBL" id="MDQ0227887.1"/>
    </source>
</evidence>
<proteinExistence type="predicted"/>
<dbReference type="SUPFAM" id="SSF47406">
    <property type="entry name" value="SinR repressor dimerisation domain-like"/>
    <property type="match status" value="1"/>
</dbReference>
<dbReference type="EMBL" id="JAUSTZ010000012">
    <property type="protein sequence ID" value="MDQ0227887.1"/>
    <property type="molecule type" value="Genomic_DNA"/>
</dbReference>